<organism evidence="11 12">
    <name type="scientific">Deinococcus ruber</name>
    <dbReference type="NCBI Taxonomy" id="1848197"/>
    <lineage>
        <taxon>Bacteria</taxon>
        <taxon>Thermotogati</taxon>
        <taxon>Deinococcota</taxon>
        <taxon>Deinococci</taxon>
        <taxon>Deinococcales</taxon>
        <taxon>Deinococcaceae</taxon>
        <taxon>Deinococcus</taxon>
    </lineage>
</organism>
<dbReference type="InterPro" id="IPR015375">
    <property type="entry name" value="NADH_PPase-like_N"/>
</dbReference>
<reference evidence="11" key="1">
    <citation type="journal article" date="2014" name="Int. J. Syst. Evol. Microbiol.">
        <title>Complete genome sequence of Corynebacterium casei LMG S-19264T (=DSM 44701T), isolated from a smear-ripened cheese.</title>
        <authorList>
            <consortium name="US DOE Joint Genome Institute (JGI-PGF)"/>
            <person name="Walter F."/>
            <person name="Albersmeier A."/>
            <person name="Kalinowski J."/>
            <person name="Ruckert C."/>
        </authorList>
    </citation>
    <scope>NUCLEOTIDE SEQUENCE</scope>
    <source>
        <strain evidence="11">JCM 31311</strain>
    </source>
</reference>
<dbReference type="EMBL" id="BMQL01000003">
    <property type="protein sequence ID" value="GGQ98099.1"/>
    <property type="molecule type" value="Genomic_DNA"/>
</dbReference>
<dbReference type="PROSITE" id="PS51462">
    <property type="entry name" value="NUDIX"/>
    <property type="match status" value="1"/>
</dbReference>
<dbReference type="Pfam" id="PF00293">
    <property type="entry name" value="NUDIX"/>
    <property type="match status" value="1"/>
</dbReference>
<dbReference type="PROSITE" id="PS00893">
    <property type="entry name" value="NUDIX_BOX"/>
    <property type="match status" value="1"/>
</dbReference>
<dbReference type="Proteomes" id="UP000603865">
    <property type="component" value="Unassembled WGS sequence"/>
</dbReference>
<comment type="catalytic activity">
    <reaction evidence="9">
        <text>a 5'-end NAD(+)-phospho-ribonucleoside in mRNA + H2O = a 5'-end phospho-adenosine-phospho-ribonucleoside in mRNA + beta-nicotinamide D-ribonucleotide + 2 H(+)</text>
        <dbReference type="Rhea" id="RHEA:60876"/>
        <dbReference type="Rhea" id="RHEA-COMP:15698"/>
        <dbReference type="Rhea" id="RHEA-COMP:15719"/>
        <dbReference type="ChEBI" id="CHEBI:14649"/>
        <dbReference type="ChEBI" id="CHEBI:15377"/>
        <dbReference type="ChEBI" id="CHEBI:15378"/>
        <dbReference type="ChEBI" id="CHEBI:144029"/>
        <dbReference type="ChEBI" id="CHEBI:144051"/>
    </reaction>
    <physiologicalReaction direction="left-to-right" evidence="9">
        <dbReference type="Rhea" id="RHEA:60877"/>
    </physiologicalReaction>
</comment>
<dbReference type="CDD" id="cd03429">
    <property type="entry name" value="NUDIX_NADH_pyrophosphatase_Nudt13"/>
    <property type="match status" value="1"/>
</dbReference>
<dbReference type="GO" id="GO:0035529">
    <property type="term" value="F:NADH pyrophosphatase activity"/>
    <property type="evidence" value="ECO:0007669"/>
    <property type="project" value="TreeGrafter"/>
</dbReference>
<evidence type="ECO:0000256" key="3">
    <source>
        <dbReference type="ARBA" id="ARBA00009595"/>
    </source>
</evidence>
<dbReference type="NCBIfam" id="NF001299">
    <property type="entry name" value="PRK00241.1"/>
    <property type="match status" value="1"/>
</dbReference>
<evidence type="ECO:0000256" key="8">
    <source>
        <dbReference type="ARBA" id="ARBA00023027"/>
    </source>
</evidence>
<feature type="domain" description="Nudix hydrolase" evidence="10">
    <location>
        <begin position="181"/>
        <end position="313"/>
    </location>
</feature>
<dbReference type="Pfam" id="PF09296">
    <property type="entry name" value="NUDIX-like"/>
    <property type="match status" value="1"/>
</dbReference>
<keyword evidence="8" id="KW-0520">NAD</keyword>
<dbReference type="GO" id="GO:0006742">
    <property type="term" value="P:NADP+ catabolic process"/>
    <property type="evidence" value="ECO:0007669"/>
    <property type="project" value="TreeGrafter"/>
</dbReference>
<evidence type="ECO:0000256" key="7">
    <source>
        <dbReference type="ARBA" id="ARBA00022842"/>
    </source>
</evidence>
<comment type="caution">
    <text evidence="11">The sequence shown here is derived from an EMBL/GenBank/DDBJ whole genome shotgun (WGS) entry which is preliminary data.</text>
</comment>
<keyword evidence="6" id="KW-0378">Hydrolase</keyword>
<dbReference type="PANTHER" id="PTHR42904:SF6">
    <property type="entry name" value="NAD-CAPPED RNA HYDROLASE NUDT12"/>
    <property type="match status" value="1"/>
</dbReference>
<keyword evidence="12" id="KW-1185">Reference proteome</keyword>
<evidence type="ECO:0000259" key="10">
    <source>
        <dbReference type="PROSITE" id="PS51462"/>
    </source>
</evidence>
<accession>A0A918BZ85</accession>
<evidence type="ECO:0000256" key="6">
    <source>
        <dbReference type="ARBA" id="ARBA00022801"/>
    </source>
</evidence>
<evidence type="ECO:0000313" key="12">
    <source>
        <dbReference type="Proteomes" id="UP000603865"/>
    </source>
</evidence>
<dbReference type="GO" id="GO:0046872">
    <property type="term" value="F:metal ion binding"/>
    <property type="evidence" value="ECO:0007669"/>
    <property type="project" value="UniProtKB-KW"/>
</dbReference>
<dbReference type="InterPro" id="IPR015376">
    <property type="entry name" value="Znr_NADH_PPase"/>
</dbReference>
<dbReference type="AlphaFoldDB" id="A0A918BZ85"/>
<evidence type="ECO:0000256" key="9">
    <source>
        <dbReference type="ARBA" id="ARBA00023679"/>
    </source>
</evidence>
<name>A0A918BZ85_9DEIO</name>
<dbReference type="InterPro" id="IPR020084">
    <property type="entry name" value="NUDIX_hydrolase_CS"/>
</dbReference>
<dbReference type="EC" id="3.6.1.22" evidence="4"/>
<dbReference type="InterPro" id="IPR050241">
    <property type="entry name" value="NAD-cap_RNA_hydrolase_NudC"/>
</dbReference>
<comment type="cofactor">
    <cofactor evidence="2">
        <name>Zn(2+)</name>
        <dbReference type="ChEBI" id="CHEBI:29105"/>
    </cofactor>
</comment>
<dbReference type="Gene3D" id="3.90.79.20">
    <property type="match status" value="1"/>
</dbReference>
<comment type="similarity">
    <text evidence="3">Belongs to the Nudix hydrolase family. NudC subfamily.</text>
</comment>
<dbReference type="PANTHER" id="PTHR42904">
    <property type="entry name" value="NUDIX HYDROLASE, NUDC SUBFAMILY"/>
    <property type="match status" value="1"/>
</dbReference>
<keyword evidence="5" id="KW-0479">Metal-binding</keyword>
<dbReference type="InterPro" id="IPR000086">
    <property type="entry name" value="NUDIX_hydrolase_dom"/>
</dbReference>
<evidence type="ECO:0000256" key="2">
    <source>
        <dbReference type="ARBA" id="ARBA00001947"/>
    </source>
</evidence>
<evidence type="ECO:0000256" key="4">
    <source>
        <dbReference type="ARBA" id="ARBA00012381"/>
    </source>
</evidence>
<comment type="cofactor">
    <cofactor evidence="1">
        <name>Mg(2+)</name>
        <dbReference type="ChEBI" id="CHEBI:18420"/>
    </cofactor>
</comment>
<evidence type="ECO:0000313" key="11">
    <source>
        <dbReference type="EMBL" id="GGQ98099.1"/>
    </source>
</evidence>
<dbReference type="Pfam" id="PF09297">
    <property type="entry name" value="Zn_ribbon_NUD"/>
    <property type="match status" value="1"/>
</dbReference>
<evidence type="ECO:0000256" key="1">
    <source>
        <dbReference type="ARBA" id="ARBA00001946"/>
    </source>
</evidence>
<dbReference type="Gene3D" id="3.90.79.10">
    <property type="entry name" value="Nucleoside Triphosphate Pyrophosphohydrolase"/>
    <property type="match status" value="1"/>
</dbReference>
<gene>
    <name evidence="11" type="primary">nudC</name>
    <name evidence="11" type="ORF">GCM10008957_08000</name>
</gene>
<keyword evidence="7" id="KW-0460">Magnesium</keyword>
<dbReference type="InterPro" id="IPR049734">
    <property type="entry name" value="NudC-like_C"/>
</dbReference>
<dbReference type="InterPro" id="IPR015797">
    <property type="entry name" value="NUDIX_hydrolase-like_dom_sf"/>
</dbReference>
<dbReference type="SUPFAM" id="SSF55811">
    <property type="entry name" value="Nudix"/>
    <property type="match status" value="2"/>
</dbReference>
<evidence type="ECO:0000256" key="5">
    <source>
        <dbReference type="ARBA" id="ARBA00022723"/>
    </source>
</evidence>
<dbReference type="GO" id="GO:0005829">
    <property type="term" value="C:cytosol"/>
    <property type="evidence" value="ECO:0007669"/>
    <property type="project" value="TreeGrafter"/>
</dbReference>
<sequence>MNLPPDPRDPTVSLTFPVPPTRLNTAVSAPDLSAANRSTEPYDPFSNGHGFTPNAVAPAQVSSDALWLIFNADSLLLTPALELPATRPEGVQGDIYLGQQDGRQVWAARLAELPADGFKFHRLRGLYGRISDALWLLGGYGYQIVEWDRTHHYCGYCATPTVRGDSERVRRCPNCGLSVYPRLAPAVMVLLTRMHQGRPQILLCRSPQFPPGMYSANAGFVEPSETVEHAAHREMKEETNLDIKNLRYFDSQPWPFPHSLMLAFTAEYVSPEEGGGEIVPQPGEIEEARWFFHDELPQLPGRASISRRLIESVVGEIREGE</sequence>
<protein>
    <recommendedName>
        <fullName evidence="4">NAD(+) diphosphatase</fullName>
        <ecNumber evidence="4">3.6.1.22</ecNumber>
    </recommendedName>
</protein>
<proteinExistence type="inferred from homology"/>
<reference evidence="11" key="2">
    <citation type="submission" date="2020-09" db="EMBL/GenBank/DDBJ databases">
        <authorList>
            <person name="Sun Q."/>
            <person name="Ohkuma M."/>
        </authorList>
    </citation>
    <scope>NUCLEOTIDE SEQUENCE</scope>
    <source>
        <strain evidence="11">JCM 31311</strain>
    </source>
</reference>
<dbReference type="GO" id="GO:0019677">
    <property type="term" value="P:NAD+ catabolic process"/>
    <property type="evidence" value="ECO:0007669"/>
    <property type="project" value="TreeGrafter"/>
</dbReference>